<feature type="compositionally biased region" description="Polar residues" evidence="1">
    <location>
        <begin position="233"/>
        <end position="243"/>
    </location>
</feature>
<proteinExistence type="predicted"/>
<dbReference type="Gene3D" id="3.40.50.150">
    <property type="entry name" value="Vaccinia Virus protein VP39"/>
    <property type="match status" value="1"/>
</dbReference>
<feature type="domain" description="Methyltransferase type 11" evidence="2">
    <location>
        <begin position="60"/>
        <end position="153"/>
    </location>
</feature>
<dbReference type="Proteomes" id="UP001155057">
    <property type="component" value="Unassembled WGS sequence"/>
</dbReference>
<dbReference type="RefSeq" id="WP_259123493.1">
    <property type="nucleotide sequence ID" value="NZ_JANTZO010000005.1"/>
</dbReference>
<dbReference type="Pfam" id="PF08241">
    <property type="entry name" value="Methyltransf_11"/>
    <property type="match status" value="1"/>
</dbReference>
<dbReference type="CDD" id="cd02440">
    <property type="entry name" value="AdoMet_MTases"/>
    <property type="match status" value="1"/>
</dbReference>
<reference evidence="3" key="1">
    <citation type="submission" date="2022-08" db="EMBL/GenBank/DDBJ databases">
        <title>Genomic Encyclopedia of Type Strains, Phase V (KMG-V): Genome sequencing to study the core and pangenomes of soil and plant-associated prokaryotes.</title>
        <authorList>
            <person name="Whitman W."/>
        </authorList>
    </citation>
    <scope>NUCLEOTIDE SEQUENCE</scope>
    <source>
        <strain evidence="3">SP3049</strain>
    </source>
</reference>
<dbReference type="SUPFAM" id="SSF53335">
    <property type="entry name" value="S-adenosyl-L-methionine-dependent methyltransferases"/>
    <property type="match status" value="1"/>
</dbReference>
<dbReference type="PANTHER" id="PTHR45036:SF1">
    <property type="entry name" value="METHYLTRANSFERASE LIKE 7A"/>
    <property type="match status" value="1"/>
</dbReference>
<protein>
    <submittedName>
        <fullName evidence="3">Ubiquinone/menaquinone biosynthesis C-methylase UbiE</fullName>
    </submittedName>
</protein>
<dbReference type="InterPro" id="IPR052356">
    <property type="entry name" value="Thiol_S-MT"/>
</dbReference>
<evidence type="ECO:0000313" key="3">
    <source>
        <dbReference type="EMBL" id="MCS3709663.1"/>
    </source>
</evidence>
<name>A0A9X2TR86_9BACT</name>
<dbReference type="EMBL" id="JANUAE010000004">
    <property type="protein sequence ID" value="MCS3709663.1"/>
    <property type="molecule type" value="Genomic_DNA"/>
</dbReference>
<feature type="compositionally biased region" description="Basic and acidic residues" evidence="1">
    <location>
        <begin position="218"/>
        <end position="230"/>
    </location>
</feature>
<accession>A0A9X2TR86</accession>
<keyword evidence="3" id="KW-0830">Ubiquinone</keyword>
<dbReference type="AlphaFoldDB" id="A0A9X2TR86"/>
<comment type="caution">
    <text evidence="3">The sequence shown here is derived from an EMBL/GenBank/DDBJ whole genome shotgun (WGS) entry which is preliminary data.</text>
</comment>
<dbReference type="GO" id="GO:0008757">
    <property type="term" value="F:S-adenosylmethionine-dependent methyltransferase activity"/>
    <property type="evidence" value="ECO:0007669"/>
    <property type="project" value="InterPro"/>
</dbReference>
<evidence type="ECO:0000259" key="2">
    <source>
        <dbReference type="Pfam" id="PF08241"/>
    </source>
</evidence>
<dbReference type="PANTHER" id="PTHR45036">
    <property type="entry name" value="METHYLTRANSFERASE LIKE 7B"/>
    <property type="match status" value="1"/>
</dbReference>
<dbReference type="InterPro" id="IPR029063">
    <property type="entry name" value="SAM-dependent_MTases_sf"/>
</dbReference>
<sequence length="243" mass="27974">MDNQERTSQDTRHEAGTEHTRGRYDTIAPLYDLMEWPVEQWLYRSWRRELWKEIEGPEVLEIGVGTGKNIPYYPDDVRVTAIDLSPGMLKRARRVARSHPEKNVTLREMDAQALDLPADTFDDVVATFVFCSVPNPVQGLRETLRVVRPGGRLHLLEHMRATTPWLARFMDVLDNPFHWLTGVHIARETAENVQRAGWTVDDVTALSRADVFRRIEAHKPERDPGERKPLESAISNSHQAIHV</sequence>
<feature type="region of interest" description="Disordered" evidence="1">
    <location>
        <begin position="218"/>
        <end position="243"/>
    </location>
</feature>
<organism evidence="3 4">
    <name type="scientific">Salinibacter ruber</name>
    <dbReference type="NCBI Taxonomy" id="146919"/>
    <lineage>
        <taxon>Bacteria</taxon>
        <taxon>Pseudomonadati</taxon>
        <taxon>Rhodothermota</taxon>
        <taxon>Rhodothermia</taxon>
        <taxon>Rhodothermales</taxon>
        <taxon>Salinibacteraceae</taxon>
        <taxon>Salinibacter</taxon>
    </lineage>
</organism>
<dbReference type="InterPro" id="IPR013216">
    <property type="entry name" value="Methyltransf_11"/>
</dbReference>
<evidence type="ECO:0000256" key="1">
    <source>
        <dbReference type="SAM" id="MobiDB-lite"/>
    </source>
</evidence>
<evidence type="ECO:0000313" key="4">
    <source>
        <dbReference type="Proteomes" id="UP001155057"/>
    </source>
</evidence>
<feature type="region of interest" description="Disordered" evidence="1">
    <location>
        <begin position="1"/>
        <end position="20"/>
    </location>
</feature>
<gene>
    <name evidence="3" type="ORF">GGP61_001267</name>
</gene>